<dbReference type="Proteomes" id="UP000178975">
    <property type="component" value="Unassembled WGS sequence"/>
</dbReference>
<dbReference type="InterPro" id="IPR032816">
    <property type="entry name" value="VTT_dom"/>
</dbReference>
<evidence type="ECO:0000256" key="2">
    <source>
        <dbReference type="ARBA" id="ARBA00022475"/>
    </source>
</evidence>
<dbReference type="EMBL" id="MFWE01000018">
    <property type="protein sequence ID" value="OGJ10130.1"/>
    <property type="molecule type" value="Genomic_DNA"/>
</dbReference>
<dbReference type="GO" id="GO:0005886">
    <property type="term" value="C:plasma membrane"/>
    <property type="evidence" value="ECO:0007669"/>
    <property type="project" value="UniProtKB-SubCell"/>
</dbReference>
<dbReference type="PANTHER" id="PTHR42709:SF6">
    <property type="entry name" value="UNDECAPRENYL PHOSPHATE TRANSPORTER A"/>
    <property type="match status" value="1"/>
</dbReference>
<keyword evidence="2" id="KW-1003">Cell membrane</keyword>
<evidence type="ECO:0000256" key="4">
    <source>
        <dbReference type="ARBA" id="ARBA00022989"/>
    </source>
</evidence>
<sequence length="182" mass="20395">MLELLLTYKYLIIFPLGIIEGPILTVVAGFLVTLHVLNPLFVYIIVVLADVVGDSIAYSFGYLGKRFLPYLKITDEKLEKTKIYFNENHKKAIIASKVVYGFGTTGLIAAGVLRIPYKKFFITCISISMVQSFILLIIGILFGQAYEVIGKYFDYYAAVASTIALAIILFVLIKKYKINIKS</sequence>
<evidence type="ECO:0000256" key="3">
    <source>
        <dbReference type="ARBA" id="ARBA00022692"/>
    </source>
</evidence>
<feature type="transmembrane region" description="Helical" evidence="6">
    <location>
        <begin position="40"/>
        <end position="63"/>
    </location>
</feature>
<dbReference type="InterPro" id="IPR051311">
    <property type="entry name" value="DedA_domain"/>
</dbReference>
<dbReference type="PANTHER" id="PTHR42709">
    <property type="entry name" value="ALKALINE PHOSPHATASE LIKE PROTEIN"/>
    <property type="match status" value="1"/>
</dbReference>
<comment type="caution">
    <text evidence="8">The sequence shown here is derived from an EMBL/GenBank/DDBJ whole genome shotgun (WGS) entry which is preliminary data.</text>
</comment>
<keyword evidence="3 6" id="KW-0812">Transmembrane</keyword>
<dbReference type="AlphaFoldDB" id="A0A1F6YV19"/>
<dbReference type="Pfam" id="PF09335">
    <property type="entry name" value="VTT_dom"/>
    <property type="match status" value="1"/>
</dbReference>
<evidence type="ECO:0000256" key="1">
    <source>
        <dbReference type="ARBA" id="ARBA00004651"/>
    </source>
</evidence>
<evidence type="ECO:0000256" key="5">
    <source>
        <dbReference type="ARBA" id="ARBA00023136"/>
    </source>
</evidence>
<feature type="transmembrane region" description="Helical" evidence="6">
    <location>
        <begin position="155"/>
        <end position="173"/>
    </location>
</feature>
<keyword evidence="5 6" id="KW-0472">Membrane</keyword>
<gene>
    <name evidence="8" type="ORF">A2456_01535</name>
</gene>
<evidence type="ECO:0000259" key="7">
    <source>
        <dbReference type="Pfam" id="PF09335"/>
    </source>
</evidence>
<protein>
    <recommendedName>
        <fullName evidence="7">VTT domain-containing protein</fullName>
    </recommendedName>
</protein>
<name>A0A1F6YV19_9BACT</name>
<comment type="subcellular location">
    <subcellularLocation>
        <location evidence="1">Cell membrane</location>
        <topology evidence="1">Multi-pass membrane protein</topology>
    </subcellularLocation>
</comment>
<feature type="domain" description="VTT" evidence="7">
    <location>
        <begin position="21"/>
        <end position="139"/>
    </location>
</feature>
<proteinExistence type="predicted"/>
<evidence type="ECO:0000313" key="8">
    <source>
        <dbReference type="EMBL" id="OGJ10130.1"/>
    </source>
</evidence>
<feature type="transmembrane region" description="Helical" evidence="6">
    <location>
        <begin position="12"/>
        <end position="34"/>
    </location>
</feature>
<accession>A0A1F6YV19</accession>
<feature type="transmembrane region" description="Helical" evidence="6">
    <location>
        <begin position="120"/>
        <end position="143"/>
    </location>
</feature>
<keyword evidence="4 6" id="KW-1133">Transmembrane helix</keyword>
<reference evidence="8 9" key="1">
    <citation type="journal article" date="2016" name="Nat. Commun.">
        <title>Thousands of microbial genomes shed light on interconnected biogeochemical processes in an aquifer system.</title>
        <authorList>
            <person name="Anantharaman K."/>
            <person name="Brown C.T."/>
            <person name="Hug L.A."/>
            <person name="Sharon I."/>
            <person name="Castelle C.J."/>
            <person name="Probst A.J."/>
            <person name="Thomas B.C."/>
            <person name="Singh A."/>
            <person name="Wilkins M.J."/>
            <person name="Karaoz U."/>
            <person name="Brodie E.L."/>
            <person name="Williams K.H."/>
            <person name="Hubbard S.S."/>
            <person name="Banfield J.F."/>
        </authorList>
    </citation>
    <scope>NUCLEOTIDE SEQUENCE [LARGE SCALE GENOMIC DNA]</scope>
</reference>
<evidence type="ECO:0000313" key="9">
    <source>
        <dbReference type="Proteomes" id="UP000178975"/>
    </source>
</evidence>
<organism evidence="8 9">
    <name type="scientific">Candidatus Nomurabacteria bacterium RIFOXYC2_FULL_36_19</name>
    <dbReference type="NCBI Taxonomy" id="1801806"/>
    <lineage>
        <taxon>Bacteria</taxon>
        <taxon>Candidatus Nomuraibacteriota</taxon>
    </lineage>
</organism>
<evidence type="ECO:0000256" key="6">
    <source>
        <dbReference type="SAM" id="Phobius"/>
    </source>
</evidence>